<dbReference type="AlphaFoldDB" id="A0A7X7LWR5"/>
<keyword evidence="1" id="KW-0812">Transmembrane</keyword>
<proteinExistence type="predicted"/>
<feature type="transmembrane region" description="Helical" evidence="1">
    <location>
        <begin position="30"/>
        <end position="48"/>
    </location>
</feature>
<organism evidence="2 3">
    <name type="scientific">Thauera phenolivorans</name>
    <dbReference type="NCBI Taxonomy" id="1792543"/>
    <lineage>
        <taxon>Bacteria</taxon>
        <taxon>Pseudomonadati</taxon>
        <taxon>Pseudomonadota</taxon>
        <taxon>Betaproteobacteria</taxon>
        <taxon>Rhodocyclales</taxon>
        <taxon>Zoogloeaceae</taxon>
        <taxon>Thauera</taxon>
    </lineage>
</organism>
<gene>
    <name evidence="2" type="ORF">GX576_10395</name>
</gene>
<keyword evidence="1" id="KW-0472">Membrane</keyword>
<reference evidence="2 3" key="1">
    <citation type="journal article" date="2020" name="Biotechnol. Biofuels">
        <title>New insights from the biogas microbiome by comprehensive genome-resolved metagenomics of nearly 1600 species originating from multiple anaerobic digesters.</title>
        <authorList>
            <person name="Campanaro S."/>
            <person name="Treu L."/>
            <person name="Rodriguez-R L.M."/>
            <person name="Kovalovszki A."/>
            <person name="Ziels R.M."/>
            <person name="Maus I."/>
            <person name="Zhu X."/>
            <person name="Kougias P.G."/>
            <person name="Basile A."/>
            <person name="Luo G."/>
            <person name="Schluter A."/>
            <person name="Konstantinidis K.T."/>
            <person name="Angelidaki I."/>
        </authorList>
    </citation>
    <scope>NUCLEOTIDE SEQUENCE [LARGE SCALE GENOMIC DNA]</scope>
    <source>
        <strain evidence="2">AS06rmzACSIP_256</strain>
    </source>
</reference>
<protein>
    <submittedName>
        <fullName evidence="2">Uncharacterized protein</fullName>
    </submittedName>
</protein>
<accession>A0A7X7LWR5</accession>
<dbReference type="Proteomes" id="UP000536534">
    <property type="component" value="Unassembled WGS sequence"/>
</dbReference>
<comment type="caution">
    <text evidence="2">The sequence shown here is derived from an EMBL/GenBank/DDBJ whole genome shotgun (WGS) entry which is preliminary data.</text>
</comment>
<evidence type="ECO:0000256" key="1">
    <source>
        <dbReference type="SAM" id="Phobius"/>
    </source>
</evidence>
<evidence type="ECO:0000313" key="2">
    <source>
        <dbReference type="EMBL" id="NLF54780.1"/>
    </source>
</evidence>
<dbReference type="RefSeq" id="WP_068805778.1">
    <property type="nucleotide sequence ID" value="NZ_MBFM01000002.1"/>
</dbReference>
<keyword evidence="1" id="KW-1133">Transmembrane helix</keyword>
<sequence>MPDEPQSGSARQAPAAHGWRGWLRRNRRRLIVIALVVAFFYLLGYFTHPVAIPGMCKIYG</sequence>
<evidence type="ECO:0000313" key="3">
    <source>
        <dbReference type="Proteomes" id="UP000536534"/>
    </source>
</evidence>
<name>A0A7X7LWR5_9RHOO</name>
<dbReference type="EMBL" id="JAAYYV010000270">
    <property type="protein sequence ID" value="NLF54780.1"/>
    <property type="molecule type" value="Genomic_DNA"/>
</dbReference>